<proteinExistence type="predicted"/>
<evidence type="ECO:0000259" key="3">
    <source>
        <dbReference type="Pfam" id="PF13359"/>
    </source>
</evidence>
<reference evidence="4" key="1">
    <citation type="submission" date="2021-07" db="EMBL/GenBank/DDBJ databases">
        <authorList>
            <person name="Catto M.A."/>
            <person name="Jacobson A."/>
            <person name="Kennedy G."/>
            <person name="Labadie P."/>
            <person name="Hunt B.G."/>
            <person name="Srinivasan R."/>
        </authorList>
    </citation>
    <scope>NUCLEOTIDE SEQUENCE</scope>
    <source>
        <strain evidence="4">PL_HMW_Pooled</strain>
        <tissue evidence="4">Head</tissue>
    </source>
</reference>
<comment type="caution">
    <text evidence="4">The sequence shown here is derived from an EMBL/GenBank/DDBJ whole genome shotgun (WGS) entry which is preliminary data.</text>
</comment>
<gene>
    <name evidence="4" type="ORF">KUF71_000703</name>
</gene>
<dbReference type="InterPro" id="IPR027806">
    <property type="entry name" value="HARBI1_dom"/>
</dbReference>
<dbReference type="Proteomes" id="UP001219518">
    <property type="component" value="Unassembled WGS sequence"/>
</dbReference>
<evidence type="ECO:0000256" key="2">
    <source>
        <dbReference type="ARBA" id="ARBA00022723"/>
    </source>
</evidence>
<evidence type="ECO:0000313" key="5">
    <source>
        <dbReference type="Proteomes" id="UP001219518"/>
    </source>
</evidence>
<dbReference type="GO" id="GO:0046872">
    <property type="term" value="F:metal ion binding"/>
    <property type="evidence" value="ECO:0007669"/>
    <property type="project" value="UniProtKB-KW"/>
</dbReference>
<protein>
    <submittedName>
        <fullName evidence="4">Nuclease</fullName>
    </submittedName>
</protein>
<keyword evidence="2" id="KW-0479">Metal-binding</keyword>
<accession>A0AAE1GYC3</accession>
<dbReference type="Pfam" id="PF13359">
    <property type="entry name" value="DDE_Tnp_4"/>
    <property type="match status" value="1"/>
</dbReference>
<dbReference type="AlphaFoldDB" id="A0AAE1GYC3"/>
<dbReference type="EMBL" id="JAHWGI010000147">
    <property type="protein sequence ID" value="KAK3910125.1"/>
    <property type="molecule type" value="Genomic_DNA"/>
</dbReference>
<keyword evidence="5" id="KW-1185">Reference proteome</keyword>
<sequence>MELAHRDDRCRLLGYSAYAHIPWLLKPLVPSAPGTPESGYNKLHAQCRNPVERCLSVMKSRWRCLCPPLHYHPEKAGKIFNACAVLHYLLLEERVAVPVDYEVFTNPPEDDDIVDPMLPAHLRQEADANRAYLIDHAHWYENRHNHLLFV</sequence>
<feature type="domain" description="DDE Tnp4" evidence="3">
    <location>
        <begin position="13"/>
        <end position="87"/>
    </location>
</feature>
<reference evidence="4" key="2">
    <citation type="journal article" date="2023" name="BMC Genomics">
        <title>Pest status, molecular evolution, and epigenetic factors derived from the genome assembly of Frankliniella fusca, a thysanopteran phytovirus vector.</title>
        <authorList>
            <person name="Catto M.A."/>
            <person name="Labadie P.E."/>
            <person name="Jacobson A.L."/>
            <person name="Kennedy G.G."/>
            <person name="Srinivasan R."/>
            <person name="Hunt B.G."/>
        </authorList>
    </citation>
    <scope>NUCLEOTIDE SEQUENCE</scope>
    <source>
        <strain evidence="4">PL_HMW_Pooled</strain>
    </source>
</reference>
<comment type="cofactor">
    <cofactor evidence="1">
        <name>a divalent metal cation</name>
        <dbReference type="ChEBI" id="CHEBI:60240"/>
    </cofactor>
</comment>
<feature type="non-terminal residue" evidence="4">
    <location>
        <position position="1"/>
    </location>
</feature>
<evidence type="ECO:0000313" key="4">
    <source>
        <dbReference type="EMBL" id="KAK3910125.1"/>
    </source>
</evidence>
<name>A0AAE1GYC3_9NEOP</name>
<evidence type="ECO:0000256" key="1">
    <source>
        <dbReference type="ARBA" id="ARBA00001968"/>
    </source>
</evidence>
<organism evidence="4 5">
    <name type="scientific">Frankliniella fusca</name>
    <dbReference type="NCBI Taxonomy" id="407009"/>
    <lineage>
        <taxon>Eukaryota</taxon>
        <taxon>Metazoa</taxon>
        <taxon>Ecdysozoa</taxon>
        <taxon>Arthropoda</taxon>
        <taxon>Hexapoda</taxon>
        <taxon>Insecta</taxon>
        <taxon>Pterygota</taxon>
        <taxon>Neoptera</taxon>
        <taxon>Paraneoptera</taxon>
        <taxon>Thysanoptera</taxon>
        <taxon>Terebrantia</taxon>
        <taxon>Thripoidea</taxon>
        <taxon>Thripidae</taxon>
        <taxon>Frankliniella</taxon>
    </lineage>
</organism>